<reference evidence="3 4" key="1">
    <citation type="journal article" date="2019" name="Int. J. Syst. Evol. Microbiol.">
        <title>The Global Catalogue of Microorganisms (GCM) 10K type strain sequencing project: providing services to taxonomists for standard genome sequencing and annotation.</title>
        <authorList>
            <consortium name="The Broad Institute Genomics Platform"/>
            <consortium name="The Broad Institute Genome Sequencing Center for Infectious Disease"/>
            <person name="Wu L."/>
            <person name="Ma J."/>
        </authorList>
    </citation>
    <scope>NUCLEOTIDE SEQUENCE [LARGE SCALE GENOMIC DNA]</scope>
    <source>
        <strain evidence="3 4">JCM 13518</strain>
    </source>
</reference>
<feature type="signal peptide" evidence="2">
    <location>
        <begin position="1"/>
        <end position="26"/>
    </location>
</feature>
<feature type="chain" id="PRO_5045040157" evidence="2">
    <location>
        <begin position="27"/>
        <end position="243"/>
    </location>
</feature>
<dbReference type="Proteomes" id="UP001501057">
    <property type="component" value="Unassembled WGS sequence"/>
</dbReference>
<evidence type="ECO:0000256" key="1">
    <source>
        <dbReference type="SAM" id="MobiDB-lite"/>
    </source>
</evidence>
<proteinExistence type="predicted"/>
<evidence type="ECO:0000313" key="3">
    <source>
        <dbReference type="EMBL" id="GAA1739026.1"/>
    </source>
</evidence>
<name>A0ABN2JUH8_9ACTN</name>
<feature type="region of interest" description="Disordered" evidence="1">
    <location>
        <begin position="27"/>
        <end position="60"/>
    </location>
</feature>
<keyword evidence="2" id="KW-0732">Signal</keyword>
<evidence type="ECO:0000313" key="4">
    <source>
        <dbReference type="Proteomes" id="UP001501057"/>
    </source>
</evidence>
<dbReference type="RefSeq" id="WP_344200585.1">
    <property type="nucleotide sequence ID" value="NZ_BAAAME010000004.1"/>
</dbReference>
<comment type="caution">
    <text evidence="3">The sequence shown here is derived from an EMBL/GenBank/DDBJ whole genome shotgun (WGS) entry which is preliminary data.</text>
</comment>
<organism evidence="3 4">
    <name type="scientific">Aeromicrobium alkaliterrae</name>
    <dbReference type="NCBI Taxonomy" id="302168"/>
    <lineage>
        <taxon>Bacteria</taxon>
        <taxon>Bacillati</taxon>
        <taxon>Actinomycetota</taxon>
        <taxon>Actinomycetes</taxon>
        <taxon>Propionibacteriales</taxon>
        <taxon>Nocardioidaceae</taxon>
        <taxon>Aeromicrobium</taxon>
    </lineage>
</organism>
<gene>
    <name evidence="3" type="ORF">GCM10009710_19150</name>
</gene>
<accession>A0ABN2JUH8</accession>
<evidence type="ECO:0000256" key="2">
    <source>
        <dbReference type="SAM" id="SignalP"/>
    </source>
</evidence>
<protein>
    <submittedName>
        <fullName evidence="3">Uncharacterized protein</fullName>
    </submittedName>
</protein>
<sequence length="243" mass="26116">MSRRPRPERLIARTALVVALAVTATACSNGSPSAEPSPVPTEAASATGADEPTGSMFTDNGTFTSSTVIDGIDYVLTIYPTAATPFTHQWYPGGDKLFTISMTAYDTDRGERDPFSTKRVVFLDRVSVTSVATDENGDTVGTEPYRLDEQASRVTLDPEPLADPLYGMVITSPKGAFELRDQVIGDLGAQVREVTLSFRATVWAQNAAGSAQVNRQEITAEIPIVIYASDKDTTTVEDPTTDR</sequence>
<keyword evidence="4" id="KW-1185">Reference proteome</keyword>
<dbReference type="PROSITE" id="PS51257">
    <property type="entry name" value="PROKAR_LIPOPROTEIN"/>
    <property type="match status" value="1"/>
</dbReference>
<dbReference type="EMBL" id="BAAAME010000004">
    <property type="protein sequence ID" value="GAA1739026.1"/>
    <property type="molecule type" value="Genomic_DNA"/>
</dbReference>